<comment type="similarity">
    <text evidence="2 9">Belongs to the ammonia transporter channel (TC 1.A.11.2) family.</text>
</comment>
<evidence type="ECO:0000256" key="1">
    <source>
        <dbReference type="ARBA" id="ARBA00004141"/>
    </source>
</evidence>
<dbReference type="InterPro" id="IPR029020">
    <property type="entry name" value="Ammonium/urea_transptr"/>
</dbReference>
<comment type="subcellular location">
    <subcellularLocation>
        <location evidence="9">Cell membrane</location>
        <topology evidence="9">Multi-pass membrane protein</topology>
    </subcellularLocation>
    <subcellularLocation>
        <location evidence="1">Membrane</location>
        <topology evidence="1">Multi-pass membrane protein</topology>
    </subcellularLocation>
</comment>
<dbReference type="PANTHER" id="PTHR43029:SF10">
    <property type="entry name" value="AMMONIUM TRANSPORTER MEP2"/>
    <property type="match status" value="1"/>
</dbReference>
<evidence type="ECO:0000259" key="10">
    <source>
        <dbReference type="Pfam" id="PF00909"/>
    </source>
</evidence>
<evidence type="ECO:0000313" key="12">
    <source>
        <dbReference type="Proteomes" id="UP001596514"/>
    </source>
</evidence>
<keyword evidence="12" id="KW-1185">Reference proteome</keyword>
<keyword evidence="4 9" id="KW-0812">Transmembrane</keyword>
<evidence type="ECO:0000256" key="9">
    <source>
        <dbReference type="RuleBase" id="RU362002"/>
    </source>
</evidence>
<feature type="transmembrane region" description="Helical" evidence="9">
    <location>
        <begin position="47"/>
        <end position="65"/>
    </location>
</feature>
<dbReference type="EMBL" id="JBHTEE010000001">
    <property type="protein sequence ID" value="MFC7604345.1"/>
    <property type="molecule type" value="Genomic_DNA"/>
</dbReference>
<feature type="transmembrane region" description="Helical" evidence="9">
    <location>
        <begin position="318"/>
        <end position="341"/>
    </location>
</feature>
<dbReference type="Gene3D" id="1.10.3430.10">
    <property type="entry name" value="Ammonium transporter AmtB like domains"/>
    <property type="match status" value="1"/>
</dbReference>
<feature type="transmembrane region" description="Helical" evidence="9">
    <location>
        <begin position="100"/>
        <end position="121"/>
    </location>
</feature>
<evidence type="ECO:0000256" key="2">
    <source>
        <dbReference type="ARBA" id="ARBA00005887"/>
    </source>
</evidence>
<organism evidence="11 12">
    <name type="scientific">Streptosporangium amethystogenes subsp. fukuiense</name>
    <dbReference type="NCBI Taxonomy" id="698418"/>
    <lineage>
        <taxon>Bacteria</taxon>
        <taxon>Bacillati</taxon>
        <taxon>Actinomycetota</taxon>
        <taxon>Actinomycetes</taxon>
        <taxon>Streptosporangiales</taxon>
        <taxon>Streptosporangiaceae</taxon>
        <taxon>Streptosporangium</taxon>
    </lineage>
</organism>
<feature type="transmembrane region" description="Helical" evidence="9">
    <location>
        <begin position="173"/>
        <end position="193"/>
    </location>
</feature>
<dbReference type="PANTHER" id="PTHR43029">
    <property type="entry name" value="AMMONIUM TRANSPORTER MEP2"/>
    <property type="match status" value="1"/>
</dbReference>
<evidence type="ECO:0000256" key="5">
    <source>
        <dbReference type="ARBA" id="ARBA00022989"/>
    </source>
</evidence>
<protein>
    <recommendedName>
        <fullName evidence="8 9">Ammonium transporter</fullName>
    </recommendedName>
</protein>
<feature type="transmembrane region" description="Helical" evidence="9">
    <location>
        <begin position="361"/>
        <end position="380"/>
    </location>
</feature>
<dbReference type="RefSeq" id="WP_343961500.1">
    <property type="nucleotide sequence ID" value="NZ_BAAAGK010000005.1"/>
</dbReference>
<feature type="transmembrane region" description="Helical" evidence="9">
    <location>
        <begin position="234"/>
        <end position="255"/>
    </location>
</feature>
<dbReference type="InterPro" id="IPR001905">
    <property type="entry name" value="Ammonium_transpt"/>
</dbReference>
<keyword evidence="6 9" id="KW-0472">Membrane</keyword>
<dbReference type="Pfam" id="PF00909">
    <property type="entry name" value="Ammonium_transp"/>
    <property type="match status" value="1"/>
</dbReference>
<feature type="transmembrane region" description="Helical" evidence="9">
    <location>
        <begin position="133"/>
        <end position="153"/>
    </location>
</feature>
<evidence type="ECO:0000256" key="6">
    <source>
        <dbReference type="ARBA" id="ARBA00023136"/>
    </source>
</evidence>
<keyword evidence="3 9" id="KW-0813">Transport</keyword>
<dbReference type="Proteomes" id="UP001596514">
    <property type="component" value="Unassembled WGS sequence"/>
</dbReference>
<keyword evidence="5 9" id="KW-1133">Transmembrane helix</keyword>
<dbReference type="InterPro" id="IPR024041">
    <property type="entry name" value="NH4_transpt_AmtB-like_dom"/>
</dbReference>
<feature type="transmembrane region" description="Helical" evidence="9">
    <location>
        <begin position="15"/>
        <end position="35"/>
    </location>
</feature>
<evidence type="ECO:0000256" key="8">
    <source>
        <dbReference type="ARBA" id="ARBA00050025"/>
    </source>
</evidence>
<reference evidence="12" key="1">
    <citation type="journal article" date="2019" name="Int. J. Syst. Evol. Microbiol.">
        <title>The Global Catalogue of Microorganisms (GCM) 10K type strain sequencing project: providing services to taxonomists for standard genome sequencing and annotation.</title>
        <authorList>
            <consortium name="The Broad Institute Genomics Platform"/>
            <consortium name="The Broad Institute Genome Sequencing Center for Infectious Disease"/>
            <person name="Wu L."/>
            <person name="Ma J."/>
        </authorList>
    </citation>
    <scope>NUCLEOTIDE SEQUENCE [LARGE SCALE GENOMIC DNA]</scope>
    <source>
        <strain evidence="12">JCM 10083</strain>
    </source>
</reference>
<proteinExistence type="inferred from homology"/>
<comment type="caution">
    <text evidence="11">The sequence shown here is derived from an EMBL/GenBank/DDBJ whole genome shotgun (WGS) entry which is preliminary data.</text>
</comment>
<feature type="transmembrane region" description="Helical" evidence="9">
    <location>
        <begin position="262"/>
        <end position="279"/>
    </location>
</feature>
<accession>A0ABW2T6M5</accession>
<evidence type="ECO:0000256" key="4">
    <source>
        <dbReference type="ARBA" id="ARBA00022692"/>
    </source>
</evidence>
<dbReference type="SUPFAM" id="SSF111352">
    <property type="entry name" value="Ammonium transporter"/>
    <property type="match status" value="1"/>
</dbReference>
<gene>
    <name evidence="11" type="ORF">ACFQVD_29955</name>
</gene>
<feature type="transmembrane region" description="Helical" evidence="9">
    <location>
        <begin position="205"/>
        <end position="222"/>
    </location>
</feature>
<evidence type="ECO:0000256" key="7">
    <source>
        <dbReference type="ARBA" id="ARBA00023177"/>
    </source>
</evidence>
<dbReference type="NCBIfam" id="TIGR00836">
    <property type="entry name" value="amt"/>
    <property type="match status" value="1"/>
</dbReference>
<evidence type="ECO:0000256" key="3">
    <source>
        <dbReference type="ARBA" id="ARBA00022448"/>
    </source>
</evidence>
<name>A0ABW2T6M5_9ACTN</name>
<keyword evidence="7 9" id="KW-0924">Ammonia transport</keyword>
<evidence type="ECO:0000313" key="11">
    <source>
        <dbReference type="EMBL" id="MFC7604345.1"/>
    </source>
</evidence>
<feature type="transmembrane region" description="Helical" evidence="9">
    <location>
        <begin position="285"/>
        <end position="306"/>
    </location>
</feature>
<feature type="domain" description="Ammonium transporter AmtB-like" evidence="10">
    <location>
        <begin position="15"/>
        <end position="402"/>
    </location>
</feature>
<sequence length="407" mass="43240">MSSWISSGLNTGDSAWMLTSTAMVLLMTPGLAFFYGGMVRSNNLLTTLYMSFISISLVTVIWFAYGYGLAFGNDLGGAGLIGWSNFRFANITPETLHQQIPTYVFALFQLTFAIITVALISGSIAGRARFGPWMLFGVLWMTLVYAPVAHWVFSTSGWLHRWGLLDFAGGLVVELNSGISGLALALVLGPGVAFRRRGAPTPENIPMVLLGLALLWFGWFGFNAGSALTDGPLAARAFLSTMIAGCAGMLTWRLVEWIRFRHLTRMGSTSGALAGLVAITPSCGFVNVEGALVVGIIAALVCTYAVEMKLVLGYDDTLDVVGFHGAGGITGIVLLGFFATGELVGTPGLFYGGSVALLGKQVAGVLAVGLYSFIVTFVIGKVVDRLFRMRATEEEQRAGSDVGFAEG</sequence>